<reference evidence="2 3" key="1">
    <citation type="journal article" date="2014" name="Genome Announc.">
        <title>Genome Sequence of Afipia felis Strain 76713, Isolated in Hospital Water Using an Amoeba Co-Culture Procedure.</title>
        <authorList>
            <person name="Benamar S."/>
            <person name="La Scola B."/>
            <person name="Croce O."/>
        </authorList>
    </citation>
    <scope>NUCLEOTIDE SEQUENCE [LARGE SCALE GENOMIC DNA]</scope>
    <source>
        <strain evidence="2 3">76713</strain>
    </source>
</reference>
<accession>A0A090MNU4</accession>
<dbReference type="PANTHER" id="PTHR30543">
    <property type="entry name" value="CHROMATE REDUCTASE"/>
    <property type="match status" value="1"/>
</dbReference>
<dbReference type="GO" id="GO:0016491">
    <property type="term" value="F:oxidoreductase activity"/>
    <property type="evidence" value="ECO:0007669"/>
    <property type="project" value="InterPro"/>
</dbReference>
<dbReference type="InterPro" id="IPR005025">
    <property type="entry name" value="FMN_Rdtase-like_dom"/>
</dbReference>
<gene>
    <name evidence="2" type="primary">azr_1</name>
    <name evidence="2" type="ORF">BN961_01333</name>
</gene>
<dbReference type="InterPro" id="IPR029039">
    <property type="entry name" value="Flavoprotein-like_sf"/>
</dbReference>
<dbReference type="STRING" id="1035.BN961_01333"/>
<dbReference type="PANTHER" id="PTHR30543:SF21">
    <property type="entry name" value="NAD(P)H-DEPENDENT FMN REDUCTASE LOT6"/>
    <property type="match status" value="1"/>
</dbReference>
<dbReference type="Proteomes" id="UP000035762">
    <property type="component" value="Unassembled WGS sequence"/>
</dbReference>
<dbReference type="Gene3D" id="3.40.50.360">
    <property type="match status" value="1"/>
</dbReference>
<dbReference type="AlphaFoldDB" id="A0A090MNU4"/>
<proteinExistence type="predicted"/>
<dbReference type="EMBL" id="CCAZ020000001">
    <property type="protein sequence ID" value="CEG07927.1"/>
    <property type="molecule type" value="Genomic_DNA"/>
</dbReference>
<protein>
    <submittedName>
        <fullName evidence="2">NADPH azoreductase</fullName>
    </submittedName>
</protein>
<dbReference type="GO" id="GO:0005829">
    <property type="term" value="C:cytosol"/>
    <property type="evidence" value="ECO:0007669"/>
    <property type="project" value="TreeGrafter"/>
</dbReference>
<keyword evidence="3" id="KW-1185">Reference proteome</keyword>
<dbReference type="OrthoDB" id="9812295at2"/>
<evidence type="ECO:0000259" key="1">
    <source>
        <dbReference type="Pfam" id="PF03358"/>
    </source>
</evidence>
<sequence length="187" mass="19833">MPHQVLVIVGSLRKESFSLKVANALAKMAPASLKLNVATLHGLSFFNQDLEANPPADWLAFRDKIKASDAVIFVTPEYNRSVSGMLRNAIDVASRPSGQSAFLGKPVGIIGNSPGPLGGVSAAMELKRSLPGITGPILGQPEIYLTHVGNSFNEQGEVTSESFSKVLHQYGEAFAAFVEKQKKAAAA</sequence>
<dbReference type="Pfam" id="PF03358">
    <property type="entry name" value="FMN_red"/>
    <property type="match status" value="1"/>
</dbReference>
<feature type="domain" description="NADPH-dependent FMN reductase-like" evidence="1">
    <location>
        <begin position="5"/>
        <end position="145"/>
    </location>
</feature>
<organism evidence="2 3">
    <name type="scientific">Afipia felis</name>
    <name type="common">Cat scratch disease bacillus</name>
    <dbReference type="NCBI Taxonomy" id="1035"/>
    <lineage>
        <taxon>Bacteria</taxon>
        <taxon>Pseudomonadati</taxon>
        <taxon>Pseudomonadota</taxon>
        <taxon>Alphaproteobacteria</taxon>
        <taxon>Hyphomicrobiales</taxon>
        <taxon>Nitrobacteraceae</taxon>
        <taxon>Afipia</taxon>
    </lineage>
</organism>
<evidence type="ECO:0000313" key="2">
    <source>
        <dbReference type="EMBL" id="CEG07927.1"/>
    </source>
</evidence>
<dbReference type="RefSeq" id="WP_048755991.1">
    <property type="nucleotide sequence ID" value="NZ_CCAZ020000001.1"/>
</dbReference>
<comment type="caution">
    <text evidence="2">The sequence shown here is derived from an EMBL/GenBank/DDBJ whole genome shotgun (WGS) entry which is preliminary data.</text>
</comment>
<name>A0A090MNU4_AFIFE</name>
<dbReference type="SUPFAM" id="SSF52218">
    <property type="entry name" value="Flavoproteins"/>
    <property type="match status" value="1"/>
</dbReference>
<dbReference type="GO" id="GO:0010181">
    <property type="term" value="F:FMN binding"/>
    <property type="evidence" value="ECO:0007669"/>
    <property type="project" value="TreeGrafter"/>
</dbReference>
<dbReference type="InterPro" id="IPR050712">
    <property type="entry name" value="NAD(P)H-dep_reductase"/>
</dbReference>
<evidence type="ECO:0000313" key="3">
    <source>
        <dbReference type="Proteomes" id="UP000035762"/>
    </source>
</evidence>